<organism evidence="1 2">
    <name type="scientific">Persea americana</name>
    <name type="common">Avocado</name>
    <dbReference type="NCBI Taxonomy" id="3435"/>
    <lineage>
        <taxon>Eukaryota</taxon>
        <taxon>Viridiplantae</taxon>
        <taxon>Streptophyta</taxon>
        <taxon>Embryophyta</taxon>
        <taxon>Tracheophyta</taxon>
        <taxon>Spermatophyta</taxon>
        <taxon>Magnoliopsida</taxon>
        <taxon>Magnoliidae</taxon>
        <taxon>Laurales</taxon>
        <taxon>Lauraceae</taxon>
        <taxon>Persea</taxon>
    </lineage>
</organism>
<dbReference type="EMBL" id="CM056814">
    <property type="protein sequence ID" value="KAJ8628433.1"/>
    <property type="molecule type" value="Genomic_DNA"/>
</dbReference>
<evidence type="ECO:0000313" key="2">
    <source>
        <dbReference type="Proteomes" id="UP001234297"/>
    </source>
</evidence>
<comment type="caution">
    <text evidence="1">The sequence shown here is derived from an EMBL/GenBank/DDBJ whole genome shotgun (WGS) entry which is preliminary data.</text>
</comment>
<accession>A0ACC2L568</accession>
<reference evidence="1 2" key="1">
    <citation type="journal article" date="2022" name="Hortic Res">
        <title>A haplotype resolved chromosomal level avocado genome allows analysis of novel avocado genes.</title>
        <authorList>
            <person name="Nath O."/>
            <person name="Fletcher S.J."/>
            <person name="Hayward A."/>
            <person name="Shaw L.M."/>
            <person name="Masouleh A.K."/>
            <person name="Furtado A."/>
            <person name="Henry R.J."/>
            <person name="Mitter N."/>
        </authorList>
    </citation>
    <scope>NUCLEOTIDE SEQUENCE [LARGE SCALE GENOMIC DNA]</scope>
    <source>
        <strain evidence="2">cv. Hass</strain>
    </source>
</reference>
<dbReference type="Proteomes" id="UP001234297">
    <property type="component" value="Chromosome 6"/>
</dbReference>
<sequence length="664" mass="76299">MDSPVNIPSKEKIELETLLRKRDFIGQAVEDAFLDCQKAIKDELEELNDNIENAREDLYLKTKHIGDVLNEVKRNVREMEMIKKCIEEELHSIADFPSKDANSLREDASNANAEILAEWPEIDKKMEQVLETAATGEKEKAFDELDNVSRKCLMCLSIFPADKEIEKRVLIYWWIGEGFVISKGEKTAEEEGERVFNILVEKEFIHLVYKRFVTSERESPREQDFIPLYKRRSKDIVKCKVNPWISWMLISKARQDTPGMRQNTPRMFFFDERGTPSSSQLESSCRCLVLKRDHSREQEEKQQKKQRSRKKQPSRKETQPVQSLFNLNEKYLQIQPLSKMKVSNVLQLGKWQGQLQDDIQVEKSSFLSNLSLQASTLKYLSLRSVLGIRELPDSIAQLTNLMILDLKDCINLEKMNEKIGEISKLSHLNISGCILLRYMPKALASLKGMEVLKGFVVCAKDNGQCTVAELATLTNVRKLSIRVRRTATIGEGEWEGMRKMVGLRSLGITWGDQASPPPNNPLDLEKLDLRRFPHEPERTTWPDWMVYISTKLEKLRKLYIRGGKLDSLCPERETNIIELHLKHLHHLNLKWSDVSSKFPELAYLEICGCPGIQGIPQSDLNLTVDRCQTQLESKVEGVESTHTGSPPSYPIHQAPLSLLPSRVV</sequence>
<proteinExistence type="predicted"/>
<protein>
    <submittedName>
        <fullName evidence="1">Uncharacterized protein</fullName>
    </submittedName>
</protein>
<keyword evidence="2" id="KW-1185">Reference proteome</keyword>
<name>A0ACC2L568_PERAE</name>
<evidence type="ECO:0000313" key="1">
    <source>
        <dbReference type="EMBL" id="KAJ8628433.1"/>
    </source>
</evidence>
<gene>
    <name evidence="1" type="ORF">MRB53_021740</name>
</gene>